<organism evidence="3 4">
    <name type="scientific">Bradyrhizobium elkanii</name>
    <dbReference type="NCBI Taxonomy" id="29448"/>
    <lineage>
        <taxon>Bacteria</taxon>
        <taxon>Pseudomonadati</taxon>
        <taxon>Pseudomonadota</taxon>
        <taxon>Alphaproteobacteria</taxon>
        <taxon>Hyphomicrobiales</taxon>
        <taxon>Nitrobacteraceae</taxon>
        <taxon>Bradyrhizobium</taxon>
    </lineage>
</organism>
<evidence type="ECO:0000313" key="3">
    <source>
        <dbReference type="EMBL" id="MEY9316851.1"/>
    </source>
</evidence>
<evidence type="ECO:0000313" key="4">
    <source>
        <dbReference type="Proteomes" id="UP001565471"/>
    </source>
</evidence>
<evidence type="ECO:0000256" key="2">
    <source>
        <dbReference type="SAM" id="Phobius"/>
    </source>
</evidence>
<gene>
    <name evidence="3" type="ORF">ABIF29_003650</name>
</gene>
<name>A0ABV4F0M2_BRAEL</name>
<keyword evidence="1" id="KW-0175">Coiled coil</keyword>
<feature type="transmembrane region" description="Helical" evidence="2">
    <location>
        <begin position="12"/>
        <end position="32"/>
    </location>
</feature>
<protein>
    <submittedName>
        <fullName evidence="3">Cell division protein FtsB</fullName>
    </submittedName>
</protein>
<sequence length="142" mass="15573">MDKFLEKARAFFGTTAGRVVAALLVAAAILAYTHHRGAVSTTAKLEPQIEQLKMQLAEAQAKPAAPEIPYWQCNGPKETRHPQCRDEEAEAQLAERVARTEQDNEKLAKKVADYEKQLAKRAAKAGAFTLSPADARSLSNIK</sequence>
<comment type="caution">
    <text evidence="3">The sequence shown here is derived from an EMBL/GenBank/DDBJ whole genome shotgun (WGS) entry which is preliminary data.</text>
</comment>
<dbReference type="Proteomes" id="UP001565471">
    <property type="component" value="Unassembled WGS sequence"/>
</dbReference>
<evidence type="ECO:0000256" key="1">
    <source>
        <dbReference type="SAM" id="Coils"/>
    </source>
</evidence>
<keyword evidence="2" id="KW-0812">Transmembrane</keyword>
<reference evidence="3 4" key="1">
    <citation type="submission" date="2024-07" db="EMBL/GenBank/DDBJ databases">
        <title>Genomic Encyclopedia of Type Strains, Phase V (KMG-V): Genome sequencing to study the core and pangenomes of soil and plant-associated prokaryotes.</title>
        <authorList>
            <person name="Whitman W."/>
        </authorList>
    </citation>
    <scope>NUCLEOTIDE SEQUENCE [LARGE SCALE GENOMIC DNA]</scope>
    <source>
        <strain evidence="3 4">USDA 415</strain>
    </source>
</reference>
<feature type="coiled-coil region" evidence="1">
    <location>
        <begin position="42"/>
        <end position="124"/>
    </location>
</feature>
<keyword evidence="2" id="KW-1133">Transmembrane helix</keyword>
<dbReference type="EMBL" id="JBGBZA010000002">
    <property type="protein sequence ID" value="MEY9316851.1"/>
    <property type="molecule type" value="Genomic_DNA"/>
</dbReference>
<accession>A0ABV4F0M2</accession>
<keyword evidence="2" id="KW-0472">Membrane</keyword>
<keyword evidence="3" id="KW-0131">Cell cycle</keyword>
<proteinExistence type="predicted"/>
<dbReference type="RefSeq" id="WP_253623483.1">
    <property type="nucleotide sequence ID" value="NZ_CP126004.1"/>
</dbReference>
<dbReference type="GO" id="GO:0051301">
    <property type="term" value="P:cell division"/>
    <property type="evidence" value="ECO:0007669"/>
    <property type="project" value="UniProtKB-KW"/>
</dbReference>
<keyword evidence="3" id="KW-0132">Cell division</keyword>
<keyword evidence="4" id="KW-1185">Reference proteome</keyword>